<protein>
    <submittedName>
        <fullName evidence="1">Uncharacterized protein</fullName>
    </submittedName>
</protein>
<organism evidence="1 2">
    <name type="scientific">Botryobasidium botryosum (strain FD-172 SS1)</name>
    <dbReference type="NCBI Taxonomy" id="930990"/>
    <lineage>
        <taxon>Eukaryota</taxon>
        <taxon>Fungi</taxon>
        <taxon>Dikarya</taxon>
        <taxon>Basidiomycota</taxon>
        <taxon>Agaricomycotina</taxon>
        <taxon>Agaricomycetes</taxon>
        <taxon>Cantharellales</taxon>
        <taxon>Botryobasidiaceae</taxon>
        <taxon>Botryobasidium</taxon>
    </lineage>
</organism>
<accession>A0A067MJB3</accession>
<proteinExistence type="predicted"/>
<evidence type="ECO:0000313" key="2">
    <source>
        <dbReference type="Proteomes" id="UP000027195"/>
    </source>
</evidence>
<dbReference type="HOGENOM" id="CLU_1740213_0_0_1"/>
<name>A0A067MJB3_BOTB1</name>
<evidence type="ECO:0000313" key="1">
    <source>
        <dbReference type="EMBL" id="KDQ11967.1"/>
    </source>
</evidence>
<dbReference type="InParanoid" id="A0A067MJB3"/>
<gene>
    <name evidence="1" type="ORF">BOTBODRAFT_427395</name>
</gene>
<dbReference type="AlphaFoldDB" id="A0A067MJB3"/>
<dbReference type="EMBL" id="KL198053">
    <property type="protein sequence ID" value="KDQ11967.1"/>
    <property type="molecule type" value="Genomic_DNA"/>
</dbReference>
<keyword evidence="2" id="KW-1185">Reference proteome</keyword>
<dbReference type="Proteomes" id="UP000027195">
    <property type="component" value="Unassembled WGS sequence"/>
</dbReference>
<sequence length="150" mass="17021">MYCVDALGLPYIQTILSVLLRTPPGLGIIKSTSTSRRLYIAFDHPFLRRTVTDNIDATSSKLQGGHCQPLDLPLRHNTPRPDRLKGSLECPWQAPHRIPTANAHPKSSRSFQPCLQHIHRQLLSALNKPGWRRKRAAGRQVIRIIRTCTY</sequence>
<reference evidence="2" key="1">
    <citation type="journal article" date="2014" name="Proc. Natl. Acad. Sci. U.S.A.">
        <title>Extensive sampling of basidiomycete genomes demonstrates inadequacy of the white-rot/brown-rot paradigm for wood decay fungi.</title>
        <authorList>
            <person name="Riley R."/>
            <person name="Salamov A.A."/>
            <person name="Brown D.W."/>
            <person name="Nagy L.G."/>
            <person name="Floudas D."/>
            <person name="Held B.W."/>
            <person name="Levasseur A."/>
            <person name="Lombard V."/>
            <person name="Morin E."/>
            <person name="Otillar R."/>
            <person name="Lindquist E.A."/>
            <person name="Sun H."/>
            <person name="LaButti K.M."/>
            <person name="Schmutz J."/>
            <person name="Jabbour D."/>
            <person name="Luo H."/>
            <person name="Baker S.E."/>
            <person name="Pisabarro A.G."/>
            <person name="Walton J.D."/>
            <person name="Blanchette R.A."/>
            <person name="Henrissat B."/>
            <person name="Martin F."/>
            <person name="Cullen D."/>
            <person name="Hibbett D.S."/>
            <person name="Grigoriev I.V."/>
        </authorList>
    </citation>
    <scope>NUCLEOTIDE SEQUENCE [LARGE SCALE GENOMIC DNA]</scope>
    <source>
        <strain evidence="2">FD-172 SS1</strain>
    </source>
</reference>